<comment type="caution">
    <text evidence="1">The sequence shown here is derived from an EMBL/GenBank/DDBJ whole genome shotgun (WGS) entry which is preliminary data.</text>
</comment>
<dbReference type="Gene3D" id="3.10.450.620">
    <property type="entry name" value="JHP933, nucleotidyltransferase-like core domain"/>
    <property type="match status" value="1"/>
</dbReference>
<organism evidence="1 2">
    <name type="scientific">candidate division WWE3 bacterium</name>
    <dbReference type="NCBI Taxonomy" id="2053526"/>
    <lineage>
        <taxon>Bacteria</taxon>
        <taxon>Katanobacteria</taxon>
    </lineage>
</organism>
<reference evidence="1" key="1">
    <citation type="submission" date="2020-04" db="EMBL/GenBank/DDBJ databases">
        <authorList>
            <person name="Zhang T."/>
        </authorList>
    </citation>
    <scope>NUCLEOTIDE SEQUENCE</scope>
    <source>
        <strain evidence="1">HKST-UBA79</strain>
    </source>
</reference>
<dbReference type="AlphaFoldDB" id="A0A955EFW7"/>
<dbReference type="Proteomes" id="UP000740557">
    <property type="component" value="Unassembled WGS sequence"/>
</dbReference>
<accession>A0A955EFW7</accession>
<name>A0A955EFW7_UNCKA</name>
<proteinExistence type="predicted"/>
<protein>
    <submittedName>
        <fullName evidence="1">Nucleotidyl transferase AbiEii/AbiGii toxin family protein</fullName>
    </submittedName>
</protein>
<sequence length="291" mass="33613">MPKESPTLEKIKMHVIAAFVSDETLMALLVLKGGNALNIAYDITNRGSIDIDFSMENDFSPEEKERLKKQLGTLLNSELNKIELTVFDVKFEERPKKIEADVKDFWGGYVVKFKIISREKLERLNSDQDAIRRNAIVVGKENSTIFQVDISKYEYIKGSKKVEIDGSVVNVYSPEMIAIEKLRAICQQNTKYKEVMLMMTAKARSRDFYDIYVLANHFGIDFSTPENKELARVIFDAKKVPLDFILEISDYKDLHFQEWDSVVQTIDPGVDIKPFEFYFDFVVETFKHTVS</sequence>
<evidence type="ECO:0000313" key="2">
    <source>
        <dbReference type="Proteomes" id="UP000740557"/>
    </source>
</evidence>
<dbReference type="InterPro" id="IPR014942">
    <property type="entry name" value="AbiEii"/>
</dbReference>
<gene>
    <name evidence="1" type="ORF">KC980_04370</name>
</gene>
<dbReference type="GO" id="GO:0016740">
    <property type="term" value="F:transferase activity"/>
    <property type="evidence" value="ECO:0007669"/>
    <property type="project" value="UniProtKB-KW"/>
</dbReference>
<keyword evidence="1" id="KW-0808">Transferase</keyword>
<reference evidence="1" key="2">
    <citation type="journal article" date="2021" name="Microbiome">
        <title>Successional dynamics and alternative stable states in a saline activated sludge microbial community over 9 years.</title>
        <authorList>
            <person name="Wang Y."/>
            <person name="Ye J."/>
            <person name="Ju F."/>
            <person name="Liu L."/>
            <person name="Boyd J.A."/>
            <person name="Deng Y."/>
            <person name="Parks D.H."/>
            <person name="Jiang X."/>
            <person name="Yin X."/>
            <person name="Woodcroft B.J."/>
            <person name="Tyson G.W."/>
            <person name="Hugenholtz P."/>
            <person name="Polz M.F."/>
            <person name="Zhang T."/>
        </authorList>
    </citation>
    <scope>NUCLEOTIDE SEQUENCE</scope>
    <source>
        <strain evidence="1">HKST-UBA79</strain>
    </source>
</reference>
<dbReference type="EMBL" id="JAGQNX010000144">
    <property type="protein sequence ID" value="MCA9308723.1"/>
    <property type="molecule type" value="Genomic_DNA"/>
</dbReference>
<evidence type="ECO:0000313" key="1">
    <source>
        <dbReference type="EMBL" id="MCA9308723.1"/>
    </source>
</evidence>
<dbReference type="Pfam" id="PF08843">
    <property type="entry name" value="AbiEii"/>
    <property type="match status" value="1"/>
</dbReference>